<organism evidence="1">
    <name type="scientific">viral metagenome</name>
    <dbReference type="NCBI Taxonomy" id="1070528"/>
    <lineage>
        <taxon>unclassified sequences</taxon>
        <taxon>metagenomes</taxon>
        <taxon>organismal metagenomes</taxon>
    </lineage>
</organism>
<gene>
    <name evidence="1" type="ORF">TM448A03024_0006</name>
</gene>
<reference evidence="1" key="1">
    <citation type="submission" date="2020-03" db="EMBL/GenBank/DDBJ databases">
        <title>The deep terrestrial virosphere.</title>
        <authorList>
            <person name="Holmfeldt K."/>
            <person name="Nilsson E."/>
            <person name="Simone D."/>
            <person name="Lopez-Fernandez M."/>
            <person name="Wu X."/>
            <person name="de Brujin I."/>
            <person name="Lundin D."/>
            <person name="Andersson A."/>
            <person name="Bertilsson S."/>
            <person name="Dopson M."/>
        </authorList>
    </citation>
    <scope>NUCLEOTIDE SEQUENCE</scope>
    <source>
        <strain evidence="1">TM448A03024</strain>
    </source>
</reference>
<dbReference type="Gene3D" id="3.40.91.30">
    <property type="match status" value="1"/>
</dbReference>
<sequence>MEVIETNYDGYHFRSRLEARFAVFFNYLRTPYEYEKEGYNLDGEFYLPDFFLPDVTLRGIAEHYCTGTEKDVACNAGVWLEVKGKEHTDRESKLCENLGAFTITPVVLIEGMPNLDNVENFYQLWPWWDNGMCFMKCFRCGAIKIEFLESSYSSCKKCGCEEDGMWNHPDILSAIHHAKSARFEFGQSG</sequence>
<name>A0A6H1ZZ15_9ZZZZ</name>
<protein>
    <submittedName>
        <fullName evidence="1">Uncharacterized protein</fullName>
    </submittedName>
</protein>
<proteinExistence type="predicted"/>
<evidence type="ECO:0000313" key="1">
    <source>
        <dbReference type="EMBL" id="QJA52814.1"/>
    </source>
</evidence>
<dbReference type="AlphaFoldDB" id="A0A6H1ZZ15"/>
<accession>A0A6H1ZZ15</accession>
<dbReference type="EMBL" id="MT144370">
    <property type="protein sequence ID" value="QJA52814.1"/>
    <property type="molecule type" value="Genomic_DNA"/>
</dbReference>